<keyword evidence="3" id="KW-1185">Reference proteome</keyword>
<dbReference type="GO" id="GO:0003677">
    <property type="term" value="F:DNA binding"/>
    <property type="evidence" value="ECO:0007669"/>
    <property type="project" value="UniProtKB-KW"/>
</dbReference>
<reference evidence="2 3" key="1">
    <citation type="submission" date="2020-05" db="EMBL/GenBank/DDBJ databases">
        <title>MicrobeNet Type strains.</title>
        <authorList>
            <person name="Nicholson A.C."/>
        </authorList>
    </citation>
    <scope>NUCLEOTIDE SEQUENCE [LARGE SCALE GENOMIC DNA]</scope>
    <source>
        <strain evidence="2 3">JCM 14282</strain>
    </source>
</reference>
<dbReference type="InterPro" id="IPR012340">
    <property type="entry name" value="NA-bd_OB-fold"/>
</dbReference>
<feature type="domain" description="ChsH2 C-terminal OB-fold" evidence="1">
    <location>
        <begin position="31"/>
        <end position="92"/>
    </location>
</feature>
<dbReference type="InterPro" id="IPR002878">
    <property type="entry name" value="ChsH2_C"/>
</dbReference>
<dbReference type="Pfam" id="PF01796">
    <property type="entry name" value="OB_ChsH2_C"/>
    <property type="match status" value="1"/>
</dbReference>
<organism evidence="2 3">
    <name type="scientific">Microbacterium ulmi</name>
    <dbReference type="NCBI Taxonomy" id="179095"/>
    <lineage>
        <taxon>Bacteria</taxon>
        <taxon>Bacillati</taxon>
        <taxon>Actinomycetota</taxon>
        <taxon>Actinomycetes</taxon>
        <taxon>Micrococcales</taxon>
        <taxon>Microbacteriaceae</taxon>
        <taxon>Microbacterium</taxon>
    </lineage>
</organism>
<gene>
    <name evidence="2" type="ORF">HLA99_08825</name>
</gene>
<dbReference type="InterPro" id="IPR052513">
    <property type="entry name" value="Thioester_dehydratase-like"/>
</dbReference>
<dbReference type="PANTHER" id="PTHR34075">
    <property type="entry name" value="BLR3430 PROTEIN"/>
    <property type="match status" value="1"/>
</dbReference>
<dbReference type="Proteomes" id="UP000543598">
    <property type="component" value="Unassembled WGS sequence"/>
</dbReference>
<sequence>MTLPWCAVCDRHVWFPKPICPACLTTVEAERTLSGSGDVYSFSIVHRGVPAFADASPYVLAYVSLDDGPTVLANIVGDDALDVAIGDRVALVAGSAPLAMGALRFARSEGQQ</sequence>
<evidence type="ECO:0000313" key="3">
    <source>
        <dbReference type="Proteomes" id="UP000543598"/>
    </source>
</evidence>
<dbReference type="AlphaFoldDB" id="A0A7Y2LZY0"/>
<evidence type="ECO:0000259" key="1">
    <source>
        <dbReference type="Pfam" id="PF01796"/>
    </source>
</evidence>
<name>A0A7Y2LZY0_9MICO</name>
<evidence type="ECO:0000313" key="2">
    <source>
        <dbReference type="EMBL" id="NNH03951.1"/>
    </source>
</evidence>
<keyword evidence="2" id="KW-0238">DNA-binding</keyword>
<dbReference type="PANTHER" id="PTHR34075:SF5">
    <property type="entry name" value="BLR3430 PROTEIN"/>
    <property type="match status" value="1"/>
</dbReference>
<dbReference type="EMBL" id="JABEMB010000010">
    <property type="protein sequence ID" value="NNH03951.1"/>
    <property type="molecule type" value="Genomic_DNA"/>
</dbReference>
<comment type="caution">
    <text evidence="2">The sequence shown here is derived from an EMBL/GenBank/DDBJ whole genome shotgun (WGS) entry which is preliminary data.</text>
</comment>
<dbReference type="SUPFAM" id="SSF50249">
    <property type="entry name" value="Nucleic acid-binding proteins"/>
    <property type="match status" value="1"/>
</dbReference>
<protein>
    <submittedName>
        <fullName evidence="2">DNA-binding protein</fullName>
    </submittedName>
</protein>
<accession>A0A7Y2LZY0</accession>
<proteinExistence type="predicted"/>